<evidence type="ECO:0000256" key="2">
    <source>
        <dbReference type="ARBA" id="ARBA00022729"/>
    </source>
</evidence>
<sequence>MQKIFALICFMTVLTVRAQNKIFVSQARFQTGDNSAWLKPDFDDSGWKTINTDRHWEKQAIDYNGYAWYRFHVNIPSSFRDKSVLKDTLVVYLGYIDDCDESFLNGRPIGKTGTIPSENITYQSAYSTERTYRIPLNRMQINWDGDNVLAVRVYDGGGDGGFNSTKPYIKIQDIADKIVVDKSKGFRFSGSVASKAISVLNRNKMAVAGTLKVITRDDRTRKIISGKEYAVSLPAGGSKIYQVTGNNREGLTMSYVFTENRSGGKVEADDPMPYILTPKASPKPRINGAMIAGVRPGSPFLYKIAATGKKPLQYSVASLPEGLRIDKTNGIISGSIAKTGEYPVRITVANSLGKDERVMTIKAGDLLALTPAMGWNSWNCWGLSVSSDKVKSSAQALIDKGLIDHGWSYMNIDDGWESEKRNADGTISTNEKFPDMKELGDWLHSHGLKFGIYSSPGRLTCGGYLGSLGYELQDAQTYNQWGVDYLKYDWCSYGEVAGSDTSRATYMKPYIVMQKALRDQPRDIYYSLCQYGMGDVWKWGPETDANSWRTTGDITDTWESLYDIGFRQYRISDYAKPGRWNDPDMLIVGKVGWSGNLRQTRLTPNEQYTHITLWSLLASPLLIGCDISQLDDFTLSLLTNDEVIAVNQDVLGKQAKLVFTGDEYQVYAKELEDGSKAIGVFNLSNDYKAVNIKWDDLKIGRVKSARDLWRQKDMAGVGATFTYTLAPHGTVMMKVK</sequence>
<dbReference type="Pfam" id="PF16499">
    <property type="entry name" value="Melibiase_2"/>
    <property type="match status" value="1"/>
</dbReference>
<dbReference type="PRINTS" id="PR00740">
    <property type="entry name" value="GLHYDRLASE27"/>
</dbReference>
<dbReference type="InterPro" id="IPR041233">
    <property type="entry name" value="Melibiase_C"/>
</dbReference>
<evidence type="ECO:0000259" key="7">
    <source>
        <dbReference type="Pfam" id="PF17801"/>
    </source>
</evidence>
<dbReference type="Gene3D" id="2.60.120.260">
    <property type="entry name" value="Galactose-binding domain-like"/>
    <property type="match status" value="1"/>
</dbReference>
<feature type="signal peptide" evidence="6">
    <location>
        <begin position="1"/>
        <end position="18"/>
    </location>
</feature>
<dbReference type="OrthoDB" id="9807519at2"/>
<comment type="caution">
    <text evidence="8">The sequence shown here is derived from an EMBL/GenBank/DDBJ whole genome shotgun (WGS) entry which is preliminary data.</text>
</comment>
<keyword evidence="2 6" id="KW-0732">Signal</keyword>
<dbReference type="GO" id="GO:0005975">
    <property type="term" value="P:carbohydrate metabolic process"/>
    <property type="evidence" value="ECO:0007669"/>
    <property type="project" value="InterPro"/>
</dbReference>
<dbReference type="Proteomes" id="UP000245647">
    <property type="component" value="Unassembled WGS sequence"/>
</dbReference>
<dbReference type="GO" id="GO:0005509">
    <property type="term" value="F:calcium ion binding"/>
    <property type="evidence" value="ECO:0007669"/>
    <property type="project" value="InterPro"/>
</dbReference>
<dbReference type="SUPFAM" id="SSF49313">
    <property type="entry name" value="Cadherin-like"/>
    <property type="match status" value="1"/>
</dbReference>
<dbReference type="EC" id="3.2.1.22" evidence="5"/>
<dbReference type="GO" id="GO:0016020">
    <property type="term" value="C:membrane"/>
    <property type="evidence" value="ECO:0007669"/>
    <property type="project" value="InterPro"/>
</dbReference>
<dbReference type="RefSeq" id="WP_109418084.1">
    <property type="nucleotide sequence ID" value="NZ_QEAS01000026.1"/>
</dbReference>
<dbReference type="GO" id="GO:0004557">
    <property type="term" value="F:alpha-galactosidase activity"/>
    <property type="evidence" value="ECO:0007669"/>
    <property type="project" value="UniProtKB-EC"/>
</dbReference>
<proteinExistence type="inferred from homology"/>
<dbReference type="SUPFAM" id="SSF49785">
    <property type="entry name" value="Galactose-binding domain-like"/>
    <property type="match status" value="1"/>
</dbReference>
<gene>
    <name evidence="8" type="ORF">DDR33_22650</name>
</gene>
<dbReference type="InterPro" id="IPR013785">
    <property type="entry name" value="Aldolase_TIM"/>
</dbReference>
<dbReference type="Pfam" id="PF05345">
    <property type="entry name" value="He_PIG"/>
    <property type="match status" value="1"/>
</dbReference>
<keyword evidence="9" id="KW-1185">Reference proteome</keyword>
<keyword evidence="3 5" id="KW-0378">Hydrolase</keyword>
<dbReference type="Gene3D" id="3.20.20.70">
    <property type="entry name" value="Aldolase class I"/>
    <property type="match status" value="1"/>
</dbReference>
<dbReference type="InterPro" id="IPR008979">
    <property type="entry name" value="Galactose-bd-like_sf"/>
</dbReference>
<evidence type="ECO:0000256" key="5">
    <source>
        <dbReference type="RuleBase" id="RU361168"/>
    </source>
</evidence>
<dbReference type="PANTHER" id="PTHR11452:SF75">
    <property type="entry name" value="ALPHA-GALACTOSIDASE MEL1"/>
    <property type="match status" value="1"/>
</dbReference>
<dbReference type="SUPFAM" id="SSF51011">
    <property type="entry name" value="Glycosyl hydrolase domain"/>
    <property type="match status" value="1"/>
</dbReference>
<keyword evidence="5" id="KW-1015">Disulfide bond</keyword>
<accession>A0A2U2PAE5</accession>
<dbReference type="SUPFAM" id="SSF51445">
    <property type="entry name" value="(Trans)glycosidases"/>
    <property type="match status" value="1"/>
</dbReference>
<dbReference type="EMBL" id="QEAS01000026">
    <property type="protein sequence ID" value="PWG78368.1"/>
    <property type="molecule type" value="Genomic_DNA"/>
</dbReference>
<dbReference type="InterPro" id="IPR017853">
    <property type="entry name" value="GH"/>
</dbReference>
<dbReference type="AlphaFoldDB" id="A0A2U2PAE5"/>
<feature type="chain" id="PRO_5015551564" description="Alpha-galactosidase" evidence="6">
    <location>
        <begin position="19"/>
        <end position="736"/>
    </location>
</feature>
<evidence type="ECO:0000313" key="9">
    <source>
        <dbReference type="Proteomes" id="UP000245647"/>
    </source>
</evidence>
<dbReference type="Gene3D" id="2.60.40.1180">
    <property type="entry name" value="Golgi alpha-mannosidase II"/>
    <property type="match status" value="1"/>
</dbReference>
<reference evidence="8 9" key="1">
    <citation type="submission" date="2018-04" db="EMBL/GenBank/DDBJ databases">
        <title>Pedobacter chongqingensis sp. nov., isolated from a rottenly hemp rope.</title>
        <authorList>
            <person name="Cai Y."/>
        </authorList>
    </citation>
    <scope>NUCLEOTIDE SEQUENCE [LARGE SCALE GENOMIC DNA]</scope>
    <source>
        <strain evidence="8 9">FJ4-8</strain>
    </source>
</reference>
<dbReference type="InterPro" id="IPR015919">
    <property type="entry name" value="Cadherin-like_sf"/>
</dbReference>
<dbReference type="InterPro" id="IPR013780">
    <property type="entry name" value="Glyco_hydro_b"/>
</dbReference>
<organism evidence="8 9">
    <name type="scientific">Pararcticibacter amylolyticus</name>
    <dbReference type="NCBI Taxonomy" id="2173175"/>
    <lineage>
        <taxon>Bacteria</taxon>
        <taxon>Pseudomonadati</taxon>
        <taxon>Bacteroidota</taxon>
        <taxon>Sphingobacteriia</taxon>
        <taxon>Sphingobacteriales</taxon>
        <taxon>Sphingobacteriaceae</taxon>
        <taxon>Pararcticibacter</taxon>
    </lineage>
</organism>
<comment type="catalytic activity">
    <reaction evidence="5">
        <text>Hydrolysis of terminal, non-reducing alpha-D-galactose residues in alpha-D-galactosides, including galactose oligosaccharides, galactomannans and galactolipids.</text>
        <dbReference type="EC" id="3.2.1.22"/>
    </reaction>
</comment>
<dbReference type="PANTHER" id="PTHR11452">
    <property type="entry name" value="ALPHA-GALACTOSIDASE/ALPHA-N-ACETYLGALACTOSAMINIDASE"/>
    <property type="match status" value="1"/>
</dbReference>
<feature type="domain" description="Alpha galactosidase C-terminal" evidence="7">
    <location>
        <begin position="662"/>
        <end position="735"/>
    </location>
</feature>
<evidence type="ECO:0000256" key="6">
    <source>
        <dbReference type="SAM" id="SignalP"/>
    </source>
</evidence>
<comment type="similarity">
    <text evidence="1 5">Belongs to the glycosyl hydrolase 27 family.</text>
</comment>
<protein>
    <recommendedName>
        <fullName evidence="5">Alpha-galactosidase</fullName>
        <ecNumber evidence="5">3.2.1.22</ecNumber>
    </recommendedName>
    <alternativeName>
        <fullName evidence="5">Melibiase</fullName>
    </alternativeName>
</protein>
<dbReference type="Pfam" id="PF17801">
    <property type="entry name" value="Melibiase_C"/>
    <property type="match status" value="1"/>
</dbReference>
<evidence type="ECO:0000256" key="4">
    <source>
        <dbReference type="ARBA" id="ARBA00023295"/>
    </source>
</evidence>
<dbReference type="InterPro" id="IPR013783">
    <property type="entry name" value="Ig-like_fold"/>
</dbReference>
<evidence type="ECO:0000313" key="8">
    <source>
        <dbReference type="EMBL" id="PWG78368.1"/>
    </source>
</evidence>
<dbReference type="CDD" id="cd14792">
    <property type="entry name" value="GH27"/>
    <property type="match status" value="1"/>
</dbReference>
<name>A0A2U2PAE5_9SPHI</name>
<evidence type="ECO:0000256" key="1">
    <source>
        <dbReference type="ARBA" id="ARBA00009743"/>
    </source>
</evidence>
<keyword evidence="4 5" id="KW-0326">Glycosidase</keyword>
<dbReference type="InterPro" id="IPR002241">
    <property type="entry name" value="Glyco_hydro_27"/>
</dbReference>
<evidence type="ECO:0000256" key="3">
    <source>
        <dbReference type="ARBA" id="ARBA00022801"/>
    </source>
</evidence>
<dbReference type="Gene3D" id="2.60.40.10">
    <property type="entry name" value="Immunoglobulins"/>
    <property type="match status" value="1"/>
</dbReference>